<evidence type="ECO:0000313" key="2">
    <source>
        <dbReference type="Proteomes" id="UP001278571"/>
    </source>
</evidence>
<organism evidence="1 2">
    <name type="scientific">Streptomyces roseolus</name>
    <dbReference type="NCBI Taxonomy" id="67358"/>
    <lineage>
        <taxon>Bacteria</taxon>
        <taxon>Bacillati</taxon>
        <taxon>Actinomycetota</taxon>
        <taxon>Actinomycetes</taxon>
        <taxon>Kitasatosporales</taxon>
        <taxon>Streptomycetaceae</taxon>
        <taxon>Streptomyces</taxon>
    </lineage>
</organism>
<accession>A0ABU4KCV4</accession>
<comment type="caution">
    <text evidence="1">The sequence shown here is derived from an EMBL/GenBank/DDBJ whole genome shotgun (WGS) entry which is preliminary data.</text>
</comment>
<name>A0ABU4KCV4_9ACTN</name>
<gene>
    <name evidence="1" type="ORF">R2363_23930</name>
</gene>
<reference evidence="1 2" key="1">
    <citation type="submission" date="2023-10" db="EMBL/GenBank/DDBJ databases">
        <authorList>
            <person name="Wang X.X."/>
        </authorList>
    </citation>
    <scope>NUCLEOTIDE SEQUENCE [LARGE SCALE GENOMIC DNA]</scope>
    <source>
        <strain evidence="1 2">NBRC 12816</strain>
    </source>
</reference>
<keyword evidence="2" id="KW-1185">Reference proteome</keyword>
<evidence type="ECO:0000313" key="1">
    <source>
        <dbReference type="EMBL" id="MDX2295217.1"/>
    </source>
</evidence>
<proteinExistence type="predicted"/>
<dbReference type="EMBL" id="JAWJZF010000441">
    <property type="protein sequence ID" value="MDX2295217.1"/>
    <property type="molecule type" value="Genomic_DNA"/>
</dbReference>
<dbReference type="Proteomes" id="UP001278571">
    <property type="component" value="Unassembled WGS sequence"/>
</dbReference>
<dbReference type="RefSeq" id="WP_319011462.1">
    <property type="nucleotide sequence ID" value="NZ_JAWJZF010000441.1"/>
</dbReference>
<sequence length="203" mass="22198">MHTDVTPFELHRWKEGGRHDYRAGFKGVSREFGEIVLTAPLPRSNAEAAVVSELRGGMLPTASFEARGIHTDVVKLPTLNRSTLRVGDRVVPMSRNRAGLTLDQRALHLRFAGDDYRLSALDKNGYVLSRLPDDEDPGVTVTVRETGRGKKHRLTVQVAGRAEGGDLSLALIFAGVDRSALTRLGAVKAGVSRVTHLFAESQY</sequence>
<protein>
    <submittedName>
        <fullName evidence="1">Uncharacterized protein</fullName>
    </submittedName>
</protein>